<evidence type="ECO:0000313" key="1">
    <source>
        <dbReference type="EMBL" id="RMP07244.1"/>
    </source>
</evidence>
<reference evidence="3 4" key="1">
    <citation type="submission" date="2018-08" db="EMBL/GenBank/DDBJ databases">
        <title>Recombination of ecologically and evolutionarily significant loci maintains genetic cohesion in the Pseudomonas syringae species complex.</title>
        <authorList>
            <person name="Dillon M."/>
            <person name="Thakur S."/>
            <person name="Almeida R.N.D."/>
            <person name="Weir B.S."/>
            <person name="Guttman D.S."/>
        </authorList>
    </citation>
    <scope>NUCLEOTIDE SEQUENCE [LARGE SCALE GENOMIC DNA]</scope>
    <source>
        <strain evidence="2 4">ICMP 13052</strain>
        <strain evidence="1 3">ICMP 4330</strain>
    </source>
</reference>
<accession>A0A0P9TJ01</accession>
<organism evidence="1 3">
    <name type="scientific">Pseudomonas syringae pv. delphinii</name>
    <dbReference type="NCBI Taxonomy" id="192088"/>
    <lineage>
        <taxon>Bacteria</taxon>
        <taxon>Pseudomonadati</taxon>
        <taxon>Pseudomonadota</taxon>
        <taxon>Gammaproteobacteria</taxon>
        <taxon>Pseudomonadales</taxon>
        <taxon>Pseudomonadaceae</taxon>
        <taxon>Pseudomonas</taxon>
    </lineage>
</organism>
<name>A0A0P9TJ01_9PSED</name>
<evidence type="ECO:0000313" key="2">
    <source>
        <dbReference type="EMBL" id="RMQ16015.1"/>
    </source>
</evidence>
<protein>
    <submittedName>
        <fullName evidence="1">Uncharacterized protein</fullName>
    </submittedName>
</protein>
<dbReference type="Proteomes" id="UP000269044">
    <property type="component" value="Unassembled WGS sequence"/>
</dbReference>
<dbReference type="AlphaFoldDB" id="A0A0P9TJ01"/>
<proteinExistence type="predicted"/>
<comment type="caution">
    <text evidence="1">The sequence shown here is derived from an EMBL/GenBank/DDBJ whole genome shotgun (WGS) entry which is preliminary data.</text>
</comment>
<sequence>MSHLMWIAQRDGHDWTDGSALRVIDWFRGTVTESVWSQRMNAVRERFEAGKRAWAQGNPEPLFDPDDAIFWYLFQAAAYASPDRRHDYFEPDAFKISPVFARLGQMLPQLSHVVGIEDRLETLMTKGKSQPDAGLYEVLVAGTYKSRGWKTVTFVPEQPGVAKTQDLLVTNGRRRWAAECKRVNRNEYEEQEYQYALVLAQPVHELSEQLGLSVICEVIFLVELKDVPMGYLVNRLRDCLSDPSSRAWEDEIAIGFILDARLDLLQQVLQHDDVFYGSSRMVELLAGRYRQDFDHSVKALWEPSPQRPLHAYWVDQASVVSWRSGSPEAAESKARHFRALIAKATKQLPTDCPGVVHVGYEALGNNSVDQQRHARNTFEMWRFDPEGSRLRWVYANYLMPEHTTARNENWAVNETTAHYRIGRHKTAQPLPGHLVLSQEDGEPGDHW</sequence>
<evidence type="ECO:0000313" key="3">
    <source>
        <dbReference type="Proteomes" id="UP000267908"/>
    </source>
</evidence>
<dbReference type="EMBL" id="RBRA01000379">
    <property type="protein sequence ID" value="RMQ16015.1"/>
    <property type="molecule type" value="Genomic_DNA"/>
</dbReference>
<dbReference type="EMBL" id="RBQG01000313">
    <property type="protein sequence ID" value="RMP07244.1"/>
    <property type="molecule type" value="Genomic_DNA"/>
</dbReference>
<dbReference type="Proteomes" id="UP000267908">
    <property type="component" value="Unassembled WGS sequence"/>
</dbReference>
<evidence type="ECO:0000313" key="4">
    <source>
        <dbReference type="Proteomes" id="UP000269044"/>
    </source>
</evidence>
<dbReference type="RefSeq" id="WP_057438330.1">
    <property type="nucleotide sequence ID" value="NZ_LJQH01000398.1"/>
</dbReference>
<gene>
    <name evidence="2" type="ORF">ALQ08_200167</name>
    <name evidence="1" type="ORF">ALQ28_00003</name>
</gene>